<evidence type="ECO:0000313" key="2">
    <source>
        <dbReference type="EMBL" id="MBM7691789.1"/>
    </source>
</evidence>
<keyword evidence="1" id="KW-0472">Membrane</keyword>
<feature type="transmembrane region" description="Helical" evidence="1">
    <location>
        <begin position="70"/>
        <end position="91"/>
    </location>
</feature>
<feature type="transmembrane region" description="Helical" evidence="1">
    <location>
        <begin position="98"/>
        <end position="121"/>
    </location>
</feature>
<sequence length="173" mass="19972">MNEVHYWKNNKMLPEQYCDYLLALYQGDEEAGVSQKPLTVNKNKKAVPLVSAFLSVCLTLYVNYFTELSFNLQILLTIIFLILAAGFLFLIRDEKIPLQIALVCLAFTFLLLTVKLAEYAFPGHSKVFYPILLIHCLIWMYIGKRLKMIYFILAGVLGSCFIAYFLIKNYTMI</sequence>
<organism evidence="2 3">
    <name type="scientific">Peribacillus deserti</name>
    <dbReference type="NCBI Taxonomy" id="673318"/>
    <lineage>
        <taxon>Bacteria</taxon>
        <taxon>Bacillati</taxon>
        <taxon>Bacillota</taxon>
        <taxon>Bacilli</taxon>
        <taxon>Bacillales</taxon>
        <taxon>Bacillaceae</taxon>
        <taxon>Peribacillus</taxon>
    </lineage>
</organism>
<feature type="transmembrane region" description="Helical" evidence="1">
    <location>
        <begin position="46"/>
        <end position="64"/>
    </location>
</feature>
<evidence type="ECO:0000313" key="3">
    <source>
        <dbReference type="Proteomes" id="UP000823486"/>
    </source>
</evidence>
<protein>
    <recommendedName>
        <fullName evidence="4">DUF4401 domain-containing protein</fullName>
    </recommendedName>
</protein>
<proteinExistence type="predicted"/>
<reference evidence="2 3" key="1">
    <citation type="submission" date="2021-01" db="EMBL/GenBank/DDBJ databases">
        <title>Genomic Encyclopedia of Type Strains, Phase IV (KMG-IV): sequencing the most valuable type-strain genomes for metagenomic binning, comparative biology and taxonomic classification.</title>
        <authorList>
            <person name="Goeker M."/>
        </authorList>
    </citation>
    <scope>NUCLEOTIDE SEQUENCE [LARGE SCALE GENOMIC DNA]</scope>
    <source>
        <strain evidence="2 3">DSM 105482</strain>
    </source>
</reference>
<evidence type="ECO:0000256" key="1">
    <source>
        <dbReference type="SAM" id="Phobius"/>
    </source>
</evidence>
<keyword evidence="1" id="KW-1133">Transmembrane helix</keyword>
<keyword evidence="1" id="KW-0812">Transmembrane</keyword>
<dbReference type="EMBL" id="JAFBFI010000004">
    <property type="protein sequence ID" value="MBM7691789.1"/>
    <property type="molecule type" value="Genomic_DNA"/>
</dbReference>
<name>A0ABS2QGI3_9BACI</name>
<gene>
    <name evidence="2" type="ORF">JOC77_001199</name>
</gene>
<keyword evidence="3" id="KW-1185">Reference proteome</keyword>
<evidence type="ECO:0008006" key="4">
    <source>
        <dbReference type="Google" id="ProtNLM"/>
    </source>
</evidence>
<dbReference type="RefSeq" id="WP_204540004.1">
    <property type="nucleotide sequence ID" value="NZ_JAFBFI010000004.1"/>
</dbReference>
<dbReference type="Proteomes" id="UP000823486">
    <property type="component" value="Unassembled WGS sequence"/>
</dbReference>
<feature type="transmembrane region" description="Helical" evidence="1">
    <location>
        <begin position="149"/>
        <end position="167"/>
    </location>
</feature>
<accession>A0ABS2QGI3</accession>
<comment type="caution">
    <text evidence="2">The sequence shown here is derived from an EMBL/GenBank/DDBJ whole genome shotgun (WGS) entry which is preliminary data.</text>
</comment>